<proteinExistence type="inferred from homology"/>
<evidence type="ECO:0000256" key="5">
    <source>
        <dbReference type="ARBA" id="ARBA00023004"/>
    </source>
</evidence>
<dbReference type="GO" id="GO:0005506">
    <property type="term" value="F:iron ion binding"/>
    <property type="evidence" value="ECO:0007669"/>
    <property type="project" value="InterPro"/>
</dbReference>
<evidence type="ECO:0000256" key="3">
    <source>
        <dbReference type="ARBA" id="ARBA00022723"/>
    </source>
</evidence>
<dbReference type="PANTHER" id="PTHR11473:SF24">
    <property type="entry name" value="PHENYLALANINE-4-HYDROXYLASE"/>
    <property type="match status" value="1"/>
</dbReference>
<dbReference type="AlphaFoldDB" id="A0A381QX87"/>
<evidence type="ECO:0000256" key="1">
    <source>
        <dbReference type="ARBA" id="ARBA00001954"/>
    </source>
</evidence>
<name>A0A381QX87_9ZZZZ</name>
<dbReference type="InterPro" id="IPR001273">
    <property type="entry name" value="ArAA_hydroxylase"/>
</dbReference>
<feature type="domain" description="Biopterin-dependent aromatic amino acid hydroxylase family profile" evidence="7">
    <location>
        <begin position="1"/>
        <end position="336"/>
    </location>
</feature>
<dbReference type="InterPro" id="IPR036951">
    <property type="entry name" value="ArAA_hydroxylase_sf"/>
</dbReference>
<gene>
    <name evidence="8" type="ORF">METZ01_LOCUS36890</name>
</gene>
<sequence length="568" mass="64374">MSKSRENLPQRLLEYTVVQDYSLYTEIDQAVWRHIMKISVPFFKKNAHNSYVNGLKMMNIPNNHIPRVDDMDKRLDNHDWGAVTVKGFIPPIVFMEFLSRKVLPIAVDMRTNEHITYTPAPDIIHEAAGHAPIIADPDYAEYLCSYGEIAQKGIQSKHDSELYKIIRKMSDMKENPNTDPTELKEIEDKFEKISQENHWVSEANELARMNWWTIEYGLVGSLDNPKIYGAGLLSSVSESSECLKGKVKKIPITIDCIHQDYNITEPQPQLFVTKDFKDLTGILLEYSETMAYKTGGISGVEKAILSENITTSVYDSGLQVSGTLTNFIKDNNKEMAYLSFGGAVQLSYNDSELGGHGITYHSEGYGAAVGILSKINLPLHQLDNNQLESLGIKENSKILLNFIGGLIVSGTVKKVLMMDDSPILISLDNCAIRLNDDYLYKPEWGAYDLACGSKIVSVFGGAADWDNYYKNKFSTSGSTHQSTNLNKENTKLNELYKQVRRLRENNKPSSNYLPILKKLYDEHPDDWLLCAEIYEEIYSDPTLIGEKKLLKDHINKFAENKMLYDVIN</sequence>
<evidence type="ECO:0000256" key="6">
    <source>
        <dbReference type="ARBA" id="ARBA00023033"/>
    </source>
</evidence>
<dbReference type="NCBIfam" id="NF010657">
    <property type="entry name" value="PRK14056.1"/>
    <property type="match status" value="1"/>
</dbReference>
<keyword evidence="3" id="KW-0479">Metal-binding</keyword>
<evidence type="ECO:0000313" key="8">
    <source>
        <dbReference type="EMBL" id="SUZ84036.1"/>
    </source>
</evidence>
<organism evidence="8">
    <name type="scientific">marine metagenome</name>
    <dbReference type="NCBI Taxonomy" id="408172"/>
    <lineage>
        <taxon>unclassified sequences</taxon>
        <taxon>metagenomes</taxon>
        <taxon>ecological metagenomes</taxon>
    </lineage>
</organism>
<keyword evidence="5" id="KW-0408">Iron</keyword>
<evidence type="ECO:0000256" key="2">
    <source>
        <dbReference type="ARBA" id="ARBA00009712"/>
    </source>
</evidence>
<feature type="non-terminal residue" evidence="8">
    <location>
        <position position="1"/>
    </location>
</feature>
<accession>A0A381QX87</accession>
<dbReference type="PANTHER" id="PTHR11473">
    <property type="entry name" value="AROMATIC AMINO ACID HYDROXYLASE"/>
    <property type="match status" value="1"/>
</dbReference>
<keyword evidence="6" id="KW-0503">Monooxygenase</keyword>
<dbReference type="Pfam" id="PF00351">
    <property type="entry name" value="Biopterin_H"/>
    <property type="match status" value="2"/>
</dbReference>
<dbReference type="EMBL" id="UINC01001578">
    <property type="protein sequence ID" value="SUZ84036.1"/>
    <property type="molecule type" value="Genomic_DNA"/>
</dbReference>
<dbReference type="GO" id="GO:0016714">
    <property type="term" value="F:oxidoreductase activity, acting on paired donors, with incorporation or reduction of molecular oxygen, reduced pteridine as one donor, and incorporation of one atom of oxygen"/>
    <property type="evidence" value="ECO:0007669"/>
    <property type="project" value="InterPro"/>
</dbReference>
<keyword evidence="4" id="KW-0560">Oxidoreductase</keyword>
<comment type="similarity">
    <text evidence="2">Belongs to the biopterin-dependent aromatic amino acid hydroxylase family.</text>
</comment>
<reference evidence="8" key="1">
    <citation type="submission" date="2018-05" db="EMBL/GenBank/DDBJ databases">
        <authorList>
            <person name="Lanie J.A."/>
            <person name="Ng W.-L."/>
            <person name="Kazmierczak K.M."/>
            <person name="Andrzejewski T.M."/>
            <person name="Davidsen T.M."/>
            <person name="Wayne K.J."/>
            <person name="Tettelin H."/>
            <person name="Glass J.I."/>
            <person name="Rusch D."/>
            <person name="Podicherti R."/>
            <person name="Tsui H.-C.T."/>
            <person name="Winkler M.E."/>
        </authorList>
    </citation>
    <scope>NUCLEOTIDE SEQUENCE</scope>
</reference>
<feature type="non-terminal residue" evidence="8">
    <location>
        <position position="568"/>
    </location>
</feature>
<dbReference type="InterPro" id="IPR019774">
    <property type="entry name" value="Aromatic-AA_hydroxylase_C"/>
</dbReference>
<dbReference type="InterPro" id="IPR036329">
    <property type="entry name" value="Aro-AA_hydroxylase_C_sf"/>
</dbReference>
<evidence type="ECO:0000259" key="7">
    <source>
        <dbReference type="PROSITE" id="PS51410"/>
    </source>
</evidence>
<comment type="cofactor">
    <cofactor evidence="1">
        <name>Fe(2+)</name>
        <dbReference type="ChEBI" id="CHEBI:29033"/>
    </cofactor>
</comment>
<dbReference type="SUPFAM" id="SSF56534">
    <property type="entry name" value="Aromatic aminoacid monoxygenases, catalytic and oligomerization domains"/>
    <property type="match status" value="1"/>
</dbReference>
<dbReference type="Gene3D" id="1.10.800.10">
    <property type="entry name" value="Aromatic amino acid hydroxylase"/>
    <property type="match status" value="1"/>
</dbReference>
<dbReference type="GO" id="GO:0009072">
    <property type="term" value="P:aromatic amino acid metabolic process"/>
    <property type="evidence" value="ECO:0007669"/>
    <property type="project" value="InterPro"/>
</dbReference>
<protein>
    <recommendedName>
        <fullName evidence="7">Biopterin-dependent aromatic amino acid hydroxylase family profile domain-containing protein</fullName>
    </recommendedName>
</protein>
<dbReference type="PROSITE" id="PS51410">
    <property type="entry name" value="BH4_AAA_HYDROXYL_2"/>
    <property type="match status" value="1"/>
</dbReference>
<evidence type="ECO:0000256" key="4">
    <source>
        <dbReference type="ARBA" id="ARBA00023002"/>
    </source>
</evidence>